<accession>A0A8R1YTK7</accession>
<proteinExistence type="predicted"/>
<gene>
    <name evidence="1" type="primary">WBGene00277309</name>
</gene>
<accession>A0A2A6BCZ1</accession>
<dbReference type="Proteomes" id="UP000005239">
    <property type="component" value="Unassembled WGS sequence"/>
</dbReference>
<evidence type="ECO:0000313" key="2">
    <source>
        <dbReference type="Proteomes" id="UP000005239"/>
    </source>
</evidence>
<sequence>MDPTIMTPRELTLFSLCFELRWEYFSLRRMGRGHGVIVHFIERLRMIAADIAPRIEYMSLEEGEMYRQYIGDIHAFITDLFGFTY</sequence>
<organism evidence="1 2">
    <name type="scientific">Pristionchus pacificus</name>
    <name type="common">Parasitic nematode worm</name>
    <dbReference type="NCBI Taxonomy" id="54126"/>
    <lineage>
        <taxon>Eukaryota</taxon>
        <taxon>Metazoa</taxon>
        <taxon>Ecdysozoa</taxon>
        <taxon>Nematoda</taxon>
        <taxon>Chromadorea</taxon>
        <taxon>Rhabditida</taxon>
        <taxon>Rhabditina</taxon>
        <taxon>Diplogasteromorpha</taxon>
        <taxon>Diplogasteroidea</taxon>
        <taxon>Neodiplogasteridae</taxon>
        <taxon>Pristionchus</taxon>
    </lineage>
</organism>
<dbReference type="AlphaFoldDB" id="A0A2A6BCZ1"/>
<keyword evidence="2" id="KW-1185">Reference proteome</keyword>
<reference evidence="1" key="2">
    <citation type="submission" date="2022-06" db="UniProtKB">
        <authorList>
            <consortium name="EnsemblMetazoa"/>
        </authorList>
    </citation>
    <scope>IDENTIFICATION</scope>
    <source>
        <strain evidence="1">PS312</strain>
    </source>
</reference>
<dbReference type="EnsemblMetazoa" id="PPA38940.1">
    <property type="protein sequence ID" value="PPA38940.1"/>
    <property type="gene ID" value="WBGene00277309"/>
</dbReference>
<evidence type="ECO:0000313" key="1">
    <source>
        <dbReference type="EnsemblMetazoa" id="PPA38940.1"/>
    </source>
</evidence>
<reference evidence="2" key="1">
    <citation type="journal article" date="2008" name="Nat. Genet.">
        <title>The Pristionchus pacificus genome provides a unique perspective on nematode lifestyle and parasitism.</title>
        <authorList>
            <person name="Dieterich C."/>
            <person name="Clifton S.W."/>
            <person name="Schuster L.N."/>
            <person name="Chinwalla A."/>
            <person name="Delehaunty K."/>
            <person name="Dinkelacker I."/>
            <person name="Fulton L."/>
            <person name="Fulton R."/>
            <person name="Godfrey J."/>
            <person name="Minx P."/>
            <person name="Mitreva M."/>
            <person name="Roeseler W."/>
            <person name="Tian H."/>
            <person name="Witte H."/>
            <person name="Yang S.P."/>
            <person name="Wilson R.K."/>
            <person name="Sommer R.J."/>
        </authorList>
    </citation>
    <scope>NUCLEOTIDE SEQUENCE [LARGE SCALE GENOMIC DNA]</scope>
    <source>
        <strain evidence="2">PS312</strain>
    </source>
</reference>
<name>A0A2A6BCZ1_PRIPA</name>
<protein>
    <submittedName>
        <fullName evidence="1">Uncharacterized protein</fullName>
    </submittedName>
</protein>